<dbReference type="SUPFAM" id="SSF53167">
    <property type="entry name" value="Purine and uridine phosphorylases"/>
    <property type="match status" value="1"/>
</dbReference>
<dbReference type="GO" id="GO:0005829">
    <property type="term" value="C:cytosol"/>
    <property type="evidence" value="ECO:0007669"/>
    <property type="project" value="TreeGrafter"/>
</dbReference>
<evidence type="ECO:0000313" key="4">
    <source>
        <dbReference type="Proteomes" id="UP001139293"/>
    </source>
</evidence>
<dbReference type="AlphaFoldDB" id="A0A9X1Z9B6"/>
<comment type="caution">
    <text evidence="3">The sequence shown here is derived from an EMBL/GenBank/DDBJ whole genome shotgun (WGS) entry which is preliminary data.</text>
</comment>
<reference evidence="3" key="1">
    <citation type="submission" date="2022-01" db="EMBL/GenBank/DDBJ databases">
        <title>Whole genome-based taxonomy of the Shewanellaceae.</title>
        <authorList>
            <person name="Martin-Rodriguez A.J."/>
        </authorList>
    </citation>
    <scope>NUCLEOTIDE SEQUENCE</scope>
    <source>
        <strain evidence="3">KCTC 23973</strain>
    </source>
</reference>
<dbReference type="InterPro" id="IPR035994">
    <property type="entry name" value="Nucleoside_phosphorylase_sf"/>
</dbReference>
<dbReference type="RefSeq" id="WP_248949118.1">
    <property type="nucleotide sequence ID" value="NZ_JAKILB010000003.1"/>
</dbReference>
<dbReference type="InterPro" id="IPR000845">
    <property type="entry name" value="Nucleoside_phosphorylase_d"/>
</dbReference>
<gene>
    <name evidence="3" type="ORF">L2740_05575</name>
</gene>
<evidence type="ECO:0000259" key="2">
    <source>
        <dbReference type="Pfam" id="PF01048"/>
    </source>
</evidence>
<dbReference type="PANTHER" id="PTHR46832">
    <property type="entry name" value="5'-METHYLTHIOADENOSINE/S-ADENOSYLHOMOCYSTEINE NUCLEOSIDASE"/>
    <property type="match status" value="1"/>
</dbReference>
<dbReference type="EMBL" id="JAKILB010000003">
    <property type="protein sequence ID" value="MCL1138014.1"/>
    <property type="molecule type" value="Genomic_DNA"/>
</dbReference>
<dbReference type="Pfam" id="PF01048">
    <property type="entry name" value="PNP_UDP_1"/>
    <property type="match status" value="1"/>
</dbReference>
<dbReference type="Proteomes" id="UP001139293">
    <property type="component" value="Unassembled WGS sequence"/>
</dbReference>
<dbReference type="CDD" id="cd09008">
    <property type="entry name" value="MTAN"/>
    <property type="match status" value="1"/>
</dbReference>
<dbReference type="Gene3D" id="3.40.50.1580">
    <property type="entry name" value="Nucleoside phosphorylase domain"/>
    <property type="match status" value="1"/>
</dbReference>
<dbReference type="PANTHER" id="PTHR46832:SF1">
    <property type="entry name" value="5'-METHYLTHIOADENOSINE_S-ADENOSYLHOMOCYSTEINE NUCLEOSIDASE"/>
    <property type="match status" value="1"/>
</dbReference>
<dbReference type="GO" id="GO:0008930">
    <property type="term" value="F:methylthioadenosine nucleosidase activity"/>
    <property type="evidence" value="ECO:0007669"/>
    <property type="project" value="TreeGrafter"/>
</dbReference>
<accession>A0A9X1Z9B6</accession>
<evidence type="ECO:0000313" key="3">
    <source>
        <dbReference type="EMBL" id="MCL1138014.1"/>
    </source>
</evidence>
<keyword evidence="4" id="KW-1185">Reference proteome</keyword>
<evidence type="ECO:0000256" key="1">
    <source>
        <dbReference type="SAM" id="MobiDB-lite"/>
    </source>
</evidence>
<protein>
    <submittedName>
        <fullName evidence="3">5'-methylthioadenosine/S-adenosylhomocysteine nucleosidase</fullName>
    </submittedName>
</protein>
<dbReference type="GO" id="GO:0019284">
    <property type="term" value="P:L-methionine salvage from S-adenosylmethionine"/>
    <property type="evidence" value="ECO:0007669"/>
    <property type="project" value="TreeGrafter"/>
</dbReference>
<sequence length="279" mass="31028">MPTCEQPTAEKLDPEHVNSEQSHNEKLPSKMLNPILVQGAMDVEVETLVAALSDVQQQTFGAWTFWQGLLDGYPVVVSRTEIGLANAAASTTLGIAHYQPKVIINQGTSGGHDPKLYRSDIVIGETSFNMGAYKIEFVEKGQGIHPTTWQNFDMPMYLRENGVVVEHNHFKADPKLVEIALSQASSYSQGKVVVGRIGSCDEWNREVDRINWFHETMGTSVEEMETSAAAQVAEAYKLPFVSIRVLSNTDQHKQDFEPQTAIDCQVYVLDVIKALIKTF</sequence>
<organism evidence="3 4">
    <name type="scientific">Shewanella pneumatophori</name>
    <dbReference type="NCBI Taxonomy" id="314092"/>
    <lineage>
        <taxon>Bacteria</taxon>
        <taxon>Pseudomonadati</taxon>
        <taxon>Pseudomonadota</taxon>
        <taxon>Gammaproteobacteria</taxon>
        <taxon>Alteromonadales</taxon>
        <taxon>Shewanellaceae</taxon>
        <taxon>Shewanella</taxon>
    </lineage>
</organism>
<feature type="region of interest" description="Disordered" evidence="1">
    <location>
        <begin position="1"/>
        <end position="29"/>
    </location>
</feature>
<name>A0A9X1Z9B6_9GAMM</name>
<dbReference type="GO" id="GO:0008782">
    <property type="term" value="F:adenosylhomocysteine nucleosidase activity"/>
    <property type="evidence" value="ECO:0007669"/>
    <property type="project" value="TreeGrafter"/>
</dbReference>
<proteinExistence type="predicted"/>
<feature type="domain" description="Nucleoside phosphorylase" evidence="2">
    <location>
        <begin position="34"/>
        <end position="259"/>
    </location>
</feature>
<feature type="compositionally biased region" description="Basic and acidic residues" evidence="1">
    <location>
        <begin position="8"/>
        <end position="28"/>
    </location>
</feature>
<dbReference type="GO" id="GO:0009116">
    <property type="term" value="P:nucleoside metabolic process"/>
    <property type="evidence" value="ECO:0007669"/>
    <property type="project" value="InterPro"/>
</dbReference>